<keyword evidence="1" id="KW-0472">Membrane</keyword>
<keyword evidence="1" id="KW-1133">Transmembrane helix</keyword>
<proteinExistence type="predicted"/>
<evidence type="ECO:0000313" key="3">
    <source>
        <dbReference type="Proteomes" id="UP000289340"/>
    </source>
</evidence>
<name>A0A445HCY2_GLYSO</name>
<keyword evidence="1" id="KW-0812">Transmembrane</keyword>
<gene>
    <name evidence="2" type="ORF">D0Y65_036101</name>
</gene>
<keyword evidence="3" id="KW-1185">Reference proteome</keyword>
<feature type="transmembrane region" description="Helical" evidence="1">
    <location>
        <begin position="21"/>
        <end position="43"/>
    </location>
</feature>
<sequence length="69" mass="8120">MNRLRKCYTNFQFEFNGVFSFASARYLFCLSLFFFLLCFGSYIHEAFVEGLFARDREGEGKQILCCFLG</sequence>
<protein>
    <submittedName>
        <fullName evidence="2">Uncharacterized protein</fullName>
    </submittedName>
</protein>
<accession>A0A445HCY2</accession>
<dbReference type="Proteomes" id="UP000289340">
    <property type="component" value="Chromosome 13"/>
</dbReference>
<evidence type="ECO:0000256" key="1">
    <source>
        <dbReference type="SAM" id="Phobius"/>
    </source>
</evidence>
<evidence type="ECO:0000313" key="2">
    <source>
        <dbReference type="EMBL" id="RZB71467.1"/>
    </source>
</evidence>
<dbReference type="AlphaFoldDB" id="A0A445HCY2"/>
<reference evidence="2 3" key="1">
    <citation type="submission" date="2018-09" db="EMBL/GenBank/DDBJ databases">
        <title>A high-quality reference genome of wild soybean provides a powerful tool to mine soybean genomes.</title>
        <authorList>
            <person name="Xie M."/>
            <person name="Chung C.Y.L."/>
            <person name="Li M.-W."/>
            <person name="Wong F.-L."/>
            <person name="Chan T.-F."/>
            <person name="Lam H.-M."/>
        </authorList>
    </citation>
    <scope>NUCLEOTIDE SEQUENCE [LARGE SCALE GENOMIC DNA]</scope>
    <source>
        <strain evidence="3">cv. W05</strain>
        <tissue evidence="2">Hypocotyl of etiolated seedlings</tissue>
    </source>
</reference>
<dbReference type="EMBL" id="QZWG01000013">
    <property type="protein sequence ID" value="RZB71467.1"/>
    <property type="molecule type" value="Genomic_DNA"/>
</dbReference>
<organism evidence="2 3">
    <name type="scientific">Glycine soja</name>
    <name type="common">Wild soybean</name>
    <dbReference type="NCBI Taxonomy" id="3848"/>
    <lineage>
        <taxon>Eukaryota</taxon>
        <taxon>Viridiplantae</taxon>
        <taxon>Streptophyta</taxon>
        <taxon>Embryophyta</taxon>
        <taxon>Tracheophyta</taxon>
        <taxon>Spermatophyta</taxon>
        <taxon>Magnoliopsida</taxon>
        <taxon>eudicotyledons</taxon>
        <taxon>Gunneridae</taxon>
        <taxon>Pentapetalae</taxon>
        <taxon>rosids</taxon>
        <taxon>fabids</taxon>
        <taxon>Fabales</taxon>
        <taxon>Fabaceae</taxon>
        <taxon>Papilionoideae</taxon>
        <taxon>50 kb inversion clade</taxon>
        <taxon>NPAAA clade</taxon>
        <taxon>indigoferoid/millettioid clade</taxon>
        <taxon>Phaseoleae</taxon>
        <taxon>Glycine</taxon>
        <taxon>Glycine subgen. Soja</taxon>
    </lineage>
</organism>
<comment type="caution">
    <text evidence="2">The sequence shown here is derived from an EMBL/GenBank/DDBJ whole genome shotgun (WGS) entry which is preliminary data.</text>
</comment>